<evidence type="ECO:0000256" key="1">
    <source>
        <dbReference type="ARBA" id="ARBA00023015"/>
    </source>
</evidence>
<sequence>MNIIISHMSGEPIYQQIINQIKTLILAGDLTEGEMLPSIRQLGKDLRISVITTKRVYEELEREKFIYSVPGKGSFVALQNCEARIKNKRKQIEEMLKDVVKESRLLNLSLAEITEILKNVYDDMTPAK</sequence>
<feature type="domain" description="HTH gntR-type" evidence="4">
    <location>
        <begin position="11"/>
        <end position="79"/>
    </location>
</feature>
<evidence type="ECO:0000256" key="3">
    <source>
        <dbReference type="ARBA" id="ARBA00023163"/>
    </source>
</evidence>
<dbReference type="AlphaFoldDB" id="A0A857DP69"/>
<dbReference type="Pfam" id="PF00392">
    <property type="entry name" value="GntR"/>
    <property type="match status" value="1"/>
</dbReference>
<dbReference type="InterPro" id="IPR036390">
    <property type="entry name" value="WH_DNA-bd_sf"/>
</dbReference>
<proteinExistence type="predicted"/>
<organism evidence="5 6">
    <name type="scientific">Dehalobacter restrictus</name>
    <dbReference type="NCBI Taxonomy" id="55583"/>
    <lineage>
        <taxon>Bacteria</taxon>
        <taxon>Bacillati</taxon>
        <taxon>Bacillota</taxon>
        <taxon>Clostridia</taxon>
        <taxon>Eubacteriales</taxon>
        <taxon>Desulfitobacteriaceae</taxon>
        <taxon>Dehalobacter</taxon>
    </lineage>
</organism>
<dbReference type="GO" id="GO:0003700">
    <property type="term" value="F:DNA-binding transcription factor activity"/>
    <property type="evidence" value="ECO:0007669"/>
    <property type="project" value="InterPro"/>
</dbReference>
<dbReference type="Gene3D" id="1.10.10.10">
    <property type="entry name" value="Winged helix-like DNA-binding domain superfamily/Winged helix DNA-binding domain"/>
    <property type="match status" value="1"/>
</dbReference>
<gene>
    <name evidence="5" type="ORF">GQ588_14510</name>
</gene>
<dbReference type="EMBL" id="CP046996">
    <property type="protein sequence ID" value="QHA01766.1"/>
    <property type="molecule type" value="Genomic_DNA"/>
</dbReference>
<dbReference type="SMART" id="SM00345">
    <property type="entry name" value="HTH_GNTR"/>
    <property type="match status" value="1"/>
</dbReference>
<keyword evidence="2" id="KW-0238">DNA-binding</keyword>
<dbReference type="SUPFAM" id="SSF46785">
    <property type="entry name" value="Winged helix' DNA-binding domain"/>
    <property type="match status" value="1"/>
</dbReference>
<evidence type="ECO:0000259" key="4">
    <source>
        <dbReference type="PROSITE" id="PS50949"/>
    </source>
</evidence>
<dbReference type="RefSeq" id="WP_019225023.1">
    <property type="nucleotide sequence ID" value="NZ_CP046996.1"/>
</dbReference>
<dbReference type="PROSITE" id="PS50949">
    <property type="entry name" value="HTH_GNTR"/>
    <property type="match status" value="1"/>
</dbReference>
<dbReference type="GO" id="GO:0003677">
    <property type="term" value="F:DNA binding"/>
    <property type="evidence" value="ECO:0007669"/>
    <property type="project" value="UniProtKB-KW"/>
</dbReference>
<dbReference type="Proteomes" id="UP000430508">
    <property type="component" value="Chromosome"/>
</dbReference>
<reference evidence="5 6" key="1">
    <citation type="submission" date="2019-12" db="EMBL/GenBank/DDBJ databases">
        <title>Sequence classification of anaerobic respiratory reductive dehalogenases: First we see many, then we see few.</title>
        <authorList>
            <person name="Molenda O."/>
            <person name="Puentes Jacome L.A."/>
            <person name="Cao X."/>
            <person name="Nesbo C.L."/>
            <person name="Tang S."/>
            <person name="Morson N."/>
            <person name="Patron J."/>
            <person name="Lomheim L."/>
            <person name="Wishart D.S."/>
            <person name="Edwards E.A."/>
        </authorList>
    </citation>
    <scope>NUCLEOTIDE SEQUENCE [LARGE SCALE GENOMIC DNA]</scope>
    <source>
        <strain evidence="5 6">12DCA</strain>
    </source>
</reference>
<name>A0A857DP69_9FIRM</name>
<dbReference type="CDD" id="cd07377">
    <property type="entry name" value="WHTH_GntR"/>
    <property type="match status" value="1"/>
</dbReference>
<dbReference type="InterPro" id="IPR036388">
    <property type="entry name" value="WH-like_DNA-bd_sf"/>
</dbReference>
<dbReference type="InterPro" id="IPR000524">
    <property type="entry name" value="Tscrpt_reg_HTH_GntR"/>
</dbReference>
<dbReference type="PANTHER" id="PTHR38445:SF7">
    <property type="entry name" value="GNTR-FAMILY TRANSCRIPTIONAL REGULATOR"/>
    <property type="match status" value="1"/>
</dbReference>
<evidence type="ECO:0000256" key="2">
    <source>
        <dbReference type="ARBA" id="ARBA00023125"/>
    </source>
</evidence>
<evidence type="ECO:0000313" key="6">
    <source>
        <dbReference type="Proteomes" id="UP000430508"/>
    </source>
</evidence>
<keyword evidence="1" id="KW-0805">Transcription regulation</keyword>
<accession>A0A857DP69</accession>
<protein>
    <submittedName>
        <fullName evidence="5">GntR family transcriptional regulator</fullName>
    </submittedName>
</protein>
<dbReference type="PANTHER" id="PTHR38445">
    <property type="entry name" value="HTH-TYPE TRANSCRIPTIONAL REPRESSOR YTRA"/>
    <property type="match status" value="1"/>
</dbReference>
<evidence type="ECO:0000313" key="5">
    <source>
        <dbReference type="EMBL" id="QHA01766.1"/>
    </source>
</evidence>
<keyword evidence="3" id="KW-0804">Transcription</keyword>